<gene>
    <name evidence="2" type="ORF">C9374_002992</name>
</gene>
<evidence type="ECO:0000313" key="2">
    <source>
        <dbReference type="EMBL" id="KAG2385843.1"/>
    </source>
</evidence>
<dbReference type="EMBL" id="PYSW02000017">
    <property type="protein sequence ID" value="KAG2385843.1"/>
    <property type="molecule type" value="Genomic_DNA"/>
</dbReference>
<feature type="compositionally biased region" description="Low complexity" evidence="1">
    <location>
        <begin position="201"/>
        <end position="245"/>
    </location>
</feature>
<feature type="compositionally biased region" description="Polar residues" evidence="1">
    <location>
        <begin position="272"/>
        <end position="294"/>
    </location>
</feature>
<keyword evidence="3" id="KW-1185">Reference proteome</keyword>
<evidence type="ECO:0000256" key="1">
    <source>
        <dbReference type="SAM" id="MobiDB-lite"/>
    </source>
</evidence>
<feature type="compositionally biased region" description="Polar residues" evidence="1">
    <location>
        <begin position="246"/>
        <end position="259"/>
    </location>
</feature>
<feature type="region of interest" description="Disordered" evidence="1">
    <location>
        <begin position="450"/>
        <end position="477"/>
    </location>
</feature>
<accession>A0AA88GTQ2</accession>
<protein>
    <submittedName>
        <fullName evidence="2">Uncharacterized protein</fullName>
    </submittedName>
</protein>
<dbReference type="Proteomes" id="UP000816034">
    <property type="component" value="Unassembled WGS sequence"/>
</dbReference>
<feature type="compositionally biased region" description="Low complexity" evidence="1">
    <location>
        <begin position="450"/>
        <end position="459"/>
    </location>
</feature>
<name>A0AA88GTQ2_NAELO</name>
<organism evidence="2 3">
    <name type="scientific">Naegleria lovaniensis</name>
    <name type="common">Amoeba</name>
    <dbReference type="NCBI Taxonomy" id="51637"/>
    <lineage>
        <taxon>Eukaryota</taxon>
        <taxon>Discoba</taxon>
        <taxon>Heterolobosea</taxon>
        <taxon>Tetramitia</taxon>
        <taxon>Eutetramitia</taxon>
        <taxon>Vahlkampfiidae</taxon>
        <taxon>Naegleria</taxon>
    </lineage>
</organism>
<feature type="compositionally biased region" description="Polar residues" evidence="1">
    <location>
        <begin position="186"/>
        <end position="200"/>
    </location>
</feature>
<dbReference type="AlphaFoldDB" id="A0AA88GTQ2"/>
<proteinExistence type="predicted"/>
<feature type="compositionally biased region" description="Basic and acidic residues" evidence="1">
    <location>
        <begin position="164"/>
        <end position="177"/>
    </location>
</feature>
<evidence type="ECO:0000313" key="3">
    <source>
        <dbReference type="Proteomes" id="UP000816034"/>
    </source>
</evidence>
<reference evidence="2 3" key="1">
    <citation type="journal article" date="2018" name="BMC Genomics">
        <title>The genome of Naegleria lovaniensis, the basis for a comparative approach to unravel pathogenicity factors of the human pathogenic amoeba N. fowleri.</title>
        <authorList>
            <person name="Liechti N."/>
            <person name="Schurch N."/>
            <person name="Bruggmann R."/>
            <person name="Wittwer M."/>
        </authorList>
    </citation>
    <scope>NUCLEOTIDE SEQUENCE [LARGE SCALE GENOMIC DNA]</scope>
    <source>
        <strain evidence="2 3">ATCC 30569</strain>
    </source>
</reference>
<feature type="region of interest" description="Disordered" evidence="1">
    <location>
        <begin position="158"/>
        <end position="306"/>
    </location>
</feature>
<dbReference type="GeneID" id="68095447"/>
<dbReference type="RefSeq" id="XP_044549836.1">
    <property type="nucleotide sequence ID" value="XM_044692470.1"/>
</dbReference>
<feature type="compositionally biased region" description="Low complexity" evidence="1">
    <location>
        <begin position="466"/>
        <end position="477"/>
    </location>
</feature>
<sequence>MQQQAFYPMPSQSQFVEASFNYQHHPSYAHMQQPPQQPRKYIVPEQQTPFQADPTALYAIMNNQQPLDPYSNQSARYSYVPGGSSNPKTPGKSPYSTHHNHQFMMNSNLNKENDHYNNMNYNYSLNSSTYAYQQSMMQPKTPGKSTMNASFVSSTAITPGRTSLRKESLCKTGEKKFLHTPKRATASVSNNTSKPKTPHQNTSLLNTSSMSFNNNNTISTNSSLNNSSMMTSNNTSNRSSKVSSNQRASTNSSQQSKRTLASVKENDRKSQRSLNSQTSRQSRVHNQPPRQSLMSAPYSKRVNTSSNDGVHGFLTSTASSSTLVFDNCDTSNDDAFMMNTTLNSSQECSEQDICRFLNAQLQRRSKNDLKEILERYIEHHLVSHNNSIMEPQGTNDSLFSSSVSSNASVYEMESEETTGQEVDSASTLTQASTFTAPSFNAYHSVASNGSCNTSSGSNSQQISNLTHSSSRTSVYSHSGLNSSFVRYEPSDLIKRLLKEEEQRCQVISHVAANAACPSSTVYPMSNLPQHYRR</sequence>
<comment type="caution">
    <text evidence="2">The sequence shown here is derived from an EMBL/GenBank/DDBJ whole genome shotgun (WGS) entry which is preliminary data.</text>
</comment>